<evidence type="ECO:0000256" key="4">
    <source>
        <dbReference type="ARBA" id="ARBA00022475"/>
    </source>
</evidence>
<dbReference type="GO" id="GO:0065002">
    <property type="term" value="P:intracellular protein transmembrane transport"/>
    <property type="evidence" value="ECO:0007669"/>
    <property type="project" value="TreeGrafter"/>
</dbReference>
<dbReference type="PANTHER" id="PTHR34182">
    <property type="entry name" value="PROTEIN-EXPORT MEMBRANE PROTEIN SECG"/>
    <property type="match status" value="1"/>
</dbReference>
<evidence type="ECO:0000256" key="2">
    <source>
        <dbReference type="ARBA" id="ARBA00008445"/>
    </source>
</evidence>
<comment type="caution">
    <text evidence="11">The sequence shown here is derived from an EMBL/GenBank/DDBJ whole genome shotgun (WGS) entry which is preliminary data.</text>
</comment>
<evidence type="ECO:0000313" key="12">
    <source>
        <dbReference type="Proteomes" id="UP000886804"/>
    </source>
</evidence>
<dbReference type="GO" id="GO:0015450">
    <property type="term" value="F:protein-transporting ATPase activity"/>
    <property type="evidence" value="ECO:0007669"/>
    <property type="project" value="UniProtKB-UniRule"/>
</dbReference>
<evidence type="ECO:0000256" key="10">
    <source>
        <dbReference type="RuleBase" id="RU365087"/>
    </source>
</evidence>
<evidence type="ECO:0000256" key="5">
    <source>
        <dbReference type="ARBA" id="ARBA00022692"/>
    </source>
</evidence>
<dbReference type="Pfam" id="PF03840">
    <property type="entry name" value="SecG"/>
    <property type="match status" value="1"/>
</dbReference>
<dbReference type="InterPro" id="IPR004692">
    <property type="entry name" value="SecG"/>
</dbReference>
<evidence type="ECO:0000256" key="9">
    <source>
        <dbReference type="ARBA" id="ARBA00023136"/>
    </source>
</evidence>
<keyword evidence="6 10" id="KW-0653">Protein transport</keyword>
<keyword evidence="5 10" id="KW-0812">Transmembrane</keyword>
<evidence type="ECO:0000256" key="3">
    <source>
        <dbReference type="ARBA" id="ARBA00022448"/>
    </source>
</evidence>
<accession>A0A9D2L867</accession>
<protein>
    <recommendedName>
        <fullName evidence="10">Protein-export membrane protein SecG</fullName>
    </recommendedName>
</protein>
<dbReference type="GO" id="GO:0043952">
    <property type="term" value="P:protein transport by the Sec complex"/>
    <property type="evidence" value="ECO:0007669"/>
    <property type="project" value="TreeGrafter"/>
</dbReference>
<dbReference type="AlphaFoldDB" id="A0A9D2L867"/>
<name>A0A9D2L867_9FIRM</name>
<evidence type="ECO:0000313" key="11">
    <source>
        <dbReference type="EMBL" id="HJB07666.1"/>
    </source>
</evidence>
<evidence type="ECO:0000256" key="6">
    <source>
        <dbReference type="ARBA" id="ARBA00022927"/>
    </source>
</evidence>
<dbReference type="GO" id="GO:0005886">
    <property type="term" value="C:plasma membrane"/>
    <property type="evidence" value="ECO:0007669"/>
    <property type="project" value="UniProtKB-SubCell"/>
</dbReference>
<organism evidence="11 12">
    <name type="scientific">Candidatus Enterocloster faecavium</name>
    <dbReference type="NCBI Taxonomy" id="2838560"/>
    <lineage>
        <taxon>Bacteria</taxon>
        <taxon>Bacillati</taxon>
        <taxon>Bacillota</taxon>
        <taxon>Clostridia</taxon>
        <taxon>Lachnospirales</taxon>
        <taxon>Lachnospiraceae</taxon>
        <taxon>Enterocloster</taxon>
    </lineage>
</organism>
<dbReference type="GO" id="GO:0009306">
    <property type="term" value="P:protein secretion"/>
    <property type="evidence" value="ECO:0007669"/>
    <property type="project" value="UniProtKB-UniRule"/>
</dbReference>
<evidence type="ECO:0000256" key="1">
    <source>
        <dbReference type="ARBA" id="ARBA00004651"/>
    </source>
</evidence>
<feature type="transmembrane region" description="Helical" evidence="10">
    <location>
        <begin position="60"/>
        <end position="79"/>
    </location>
</feature>
<gene>
    <name evidence="11" type="primary">secG</name>
    <name evidence="11" type="ORF">H9716_07335</name>
</gene>
<evidence type="ECO:0000256" key="7">
    <source>
        <dbReference type="ARBA" id="ARBA00022989"/>
    </source>
</evidence>
<dbReference type="EMBL" id="DWYS01000089">
    <property type="protein sequence ID" value="HJB07666.1"/>
    <property type="molecule type" value="Genomic_DNA"/>
</dbReference>
<keyword evidence="8 10" id="KW-0811">Translocation</keyword>
<dbReference type="PRINTS" id="PR01651">
    <property type="entry name" value="SECGEXPORT"/>
</dbReference>
<comment type="similarity">
    <text evidence="2 10">Belongs to the SecG family.</text>
</comment>
<keyword evidence="7 10" id="KW-1133">Transmembrane helix</keyword>
<proteinExistence type="inferred from homology"/>
<dbReference type="Proteomes" id="UP000886804">
    <property type="component" value="Unassembled WGS sequence"/>
</dbReference>
<keyword evidence="3 10" id="KW-0813">Transport</keyword>
<sequence length="84" mass="9090">MAVLQIVLTVIYVILAVAISAVVLMQEGKSQGLGSALGGMSDSYWKKNKGRTMEGALEKFTRYGAIAFMLLTIVINVLLERQGL</sequence>
<reference evidence="11" key="1">
    <citation type="journal article" date="2021" name="PeerJ">
        <title>Extensive microbial diversity within the chicken gut microbiome revealed by metagenomics and culture.</title>
        <authorList>
            <person name="Gilroy R."/>
            <person name="Ravi A."/>
            <person name="Getino M."/>
            <person name="Pursley I."/>
            <person name="Horton D.L."/>
            <person name="Alikhan N.F."/>
            <person name="Baker D."/>
            <person name="Gharbi K."/>
            <person name="Hall N."/>
            <person name="Watson M."/>
            <person name="Adriaenssens E.M."/>
            <person name="Foster-Nyarko E."/>
            <person name="Jarju S."/>
            <person name="Secka A."/>
            <person name="Antonio M."/>
            <person name="Oren A."/>
            <person name="Chaudhuri R.R."/>
            <person name="La Ragione R."/>
            <person name="Hildebrand F."/>
            <person name="Pallen M.J."/>
        </authorList>
    </citation>
    <scope>NUCLEOTIDE SEQUENCE</scope>
    <source>
        <strain evidence="11">CHK188-4685</strain>
    </source>
</reference>
<dbReference type="NCBIfam" id="TIGR00810">
    <property type="entry name" value="secG"/>
    <property type="match status" value="1"/>
</dbReference>
<dbReference type="PANTHER" id="PTHR34182:SF1">
    <property type="entry name" value="PROTEIN-EXPORT MEMBRANE PROTEIN SECG"/>
    <property type="match status" value="1"/>
</dbReference>
<keyword evidence="9 10" id="KW-0472">Membrane</keyword>
<evidence type="ECO:0000256" key="8">
    <source>
        <dbReference type="ARBA" id="ARBA00023010"/>
    </source>
</evidence>
<comment type="subcellular location">
    <subcellularLocation>
        <location evidence="1 10">Cell membrane</location>
        <topology evidence="1 10">Multi-pass membrane protein</topology>
    </subcellularLocation>
</comment>
<keyword evidence="4 10" id="KW-1003">Cell membrane</keyword>
<comment type="function">
    <text evidence="10">Involved in protein export. Participates in an early event of protein translocation.</text>
</comment>
<feature type="transmembrane region" description="Helical" evidence="10">
    <location>
        <begin position="6"/>
        <end position="25"/>
    </location>
</feature>
<reference evidence="11" key="2">
    <citation type="submission" date="2021-04" db="EMBL/GenBank/DDBJ databases">
        <authorList>
            <person name="Gilroy R."/>
        </authorList>
    </citation>
    <scope>NUCLEOTIDE SEQUENCE</scope>
    <source>
        <strain evidence="11">CHK188-4685</strain>
    </source>
</reference>